<accession>A0A8T1T440</accession>
<keyword evidence="2" id="KW-1185">Reference proteome</keyword>
<reference evidence="1 2" key="1">
    <citation type="journal article" date="2020" name="G3 (Bethesda)">
        <title>Draft Genome of the Common Snapping Turtle, Chelydra serpentina, a Model for Phenotypic Plasticity in Reptiles.</title>
        <authorList>
            <person name="Das D."/>
            <person name="Singh S.K."/>
            <person name="Bierstedt J."/>
            <person name="Erickson A."/>
            <person name="Galli G.L.J."/>
            <person name="Crossley D.A. 2nd"/>
            <person name="Rhen T."/>
        </authorList>
    </citation>
    <scope>NUCLEOTIDE SEQUENCE [LARGE SCALE GENOMIC DNA]</scope>
    <source>
        <strain evidence="1">KW</strain>
    </source>
</reference>
<proteinExistence type="predicted"/>
<evidence type="ECO:0000313" key="1">
    <source>
        <dbReference type="EMBL" id="KAG6935583.1"/>
    </source>
</evidence>
<dbReference type="AlphaFoldDB" id="A0A8T1T440"/>
<sequence length="230" mass="25331">MTQTLASGQSLLNLQPCLPGGNQNVPSQPMQYSEQQLPRLDGHFKSLDSTFRTGTQIQTPSTHLNLAYVSRENQFNLGAMGSPSQIQHPVQPLQQHPYYQISLPEYYYSDTNLFQATSPLKVGGQQCGQGPQYTAAKEKVYRMPVTINYLNSSQGVINEECSYVNASTSHLSKSPVLGHDGDPQVKMEPAQANIDSPVSSSITLPPSTFANYQVTSQRMLTLWFLCLGNS</sequence>
<name>A0A8T1T440_CHESE</name>
<comment type="caution">
    <text evidence="1">The sequence shown here is derived from an EMBL/GenBank/DDBJ whole genome shotgun (WGS) entry which is preliminary data.</text>
</comment>
<dbReference type="EMBL" id="JAHGAV010000043">
    <property type="protein sequence ID" value="KAG6935583.1"/>
    <property type="molecule type" value="Genomic_DNA"/>
</dbReference>
<gene>
    <name evidence="1" type="ORF">G0U57_014791</name>
</gene>
<evidence type="ECO:0000313" key="2">
    <source>
        <dbReference type="Proteomes" id="UP000765507"/>
    </source>
</evidence>
<dbReference type="Proteomes" id="UP000765507">
    <property type="component" value="Unassembled WGS sequence"/>
</dbReference>
<dbReference type="OrthoDB" id="6159439at2759"/>
<organism evidence="1 2">
    <name type="scientific">Chelydra serpentina</name>
    <name type="common">Snapping turtle</name>
    <name type="synonym">Testudo serpentina</name>
    <dbReference type="NCBI Taxonomy" id="8475"/>
    <lineage>
        <taxon>Eukaryota</taxon>
        <taxon>Metazoa</taxon>
        <taxon>Chordata</taxon>
        <taxon>Craniata</taxon>
        <taxon>Vertebrata</taxon>
        <taxon>Euteleostomi</taxon>
        <taxon>Archelosauria</taxon>
        <taxon>Testudinata</taxon>
        <taxon>Testudines</taxon>
        <taxon>Cryptodira</taxon>
        <taxon>Durocryptodira</taxon>
        <taxon>Americhelydia</taxon>
        <taxon>Chelydroidea</taxon>
        <taxon>Chelydridae</taxon>
        <taxon>Chelydra</taxon>
    </lineage>
</organism>
<protein>
    <submittedName>
        <fullName evidence="1">Uncharacterized protein</fullName>
    </submittedName>
</protein>